<evidence type="ECO:0000256" key="4">
    <source>
        <dbReference type="ARBA" id="ARBA00022723"/>
    </source>
</evidence>
<evidence type="ECO:0000256" key="9">
    <source>
        <dbReference type="ARBA" id="ARBA00023014"/>
    </source>
</evidence>
<keyword evidence="9 11" id="KW-0411">Iron-sulfur</keyword>
<keyword evidence="6 11" id="KW-0249">Electron transport</keyword>
<comment type="function">
    <text evidence="11">Accepts electrons from ETF and reduces ubiquinone.</text>
</comment>
<reference evidence="14" key="1">
    <citation type="submission" date="2019-05" db="EMBL/GenBank/DDBJ databases">
        <title>Annotation for the trematode Fasciolopsis buski.</title>
        <authorList>
            <person name="Choi Y.-J."/>
        </authorList>
    </citation>
    <scope>NUCLEOTIDE SEQUENCE</scope>
    <source>
        <strain evidence="14">HT</strain>
        <tissue evidence="14">Whole worm</tissue>
    </source>
</reference>
<dbReference type="InterPro" id="IPR007859">
    <property type="entry name" value="ETF-QO/FixX_C"/>
</dbReference>
<dbReference type="Gene3D" id="3.30.70.20">
    <property type="match status" value="1"/>
</dbReference>
<keyword evidence="7 11" id="KW-0560">Oxidoreductase</keyword>
<evidence type="ECO:0000256" key="2">
    <source>
        <dbReference type="ARBA" id="ARBA00022448"/>
    </source>
</evidence>
<evidence type="ECO:0000256" key="8">
    <source>
        <dbReference type="ARBA" id="ARBA00023004"/>
    </source>
</evidence>
<feature type="domain" description="ETF-QO/FixX C-terminal" evidence="12">
    <location>
        <begin position="414"/>
        <end position="464"/>
    </location>
</feature>
<evidence type="ECO:0000256" key="1">
    <source>
        <dbReference type="ARBA" id="ARBA00001974"/>
    </source>
</evidence>
<keyword evidence="2 11" id="KW-0813">Transport</keyword>
<evidence type="ECO:0000256" key="7">
    <source>
        <dbReference type="ARBA" id="ARBA00023002"/>
    </source>
</evidence>
<dbReference type="Pfam" id="PF21162">
    <property type="entry name" value="ETFQO_UQ-bd"/>
    <property type="match status" value="1"/>
</dbReference>
<dbReference type="Gene3D" id="3.30.9.90">
    <property type="match status" value="1"/>
</dbReference>
<dbReference type="AlphaFoldDB" id="A0A8E0RV05"/>
<dbReference type="GO" id="GO:0051539">
    <property type="term" value="F:4 iron, 4 sulfur cluster binding"/>
    <property type="evidence" value="ECO:0007669"/>
    <property type="project" value="UniProtKB-UniRule"/>
</dbReference>
<dbReference type="GO" id="GO:0046872">
    <property type="term" value="F:metal ion binding"/>
    <property type="evidence" value="ECO:0007669"/>
    <property type="project" value="UniProtKB-KW"/>
</dbReference>
<dbReference type="SUPFAM" id="SSF54862">
    <property type="entry name" value="4Fe-4S ferredoxins"/>
    <property type="match status" value="1"/>
</dbReference>
<dbReference type="GO" id="GO:0004174">
    <property type="term" value="F:electron-transferring-flavoprotein dehydrogenase activity"/>
    <property type="evidence" value="ECO:0007669"/>
    <property type="project" value="UniProtKB-UniRule"/>
</dbReference>
<keyword evidence="3 11" id="KW-0285">Flavoprotein</keyword>
<keyword evidence="15" id="KW-1185">Reference proteome</keyword>
<dbReference type="PRINTS" id="PR00411">
    <property type="entry name" value="PNDRDTASEI"/>
</dbReference>
<keyword evidence="5 11" id="KW-0274">FAD</keyword>
<evidence type="ECO:0000313" key="15">
    <source>
        <dbReference type="Proteomes" id="UP000728185"/>
    </source>
</evidence>
<keyword evidence="8 11" id="KW-0408">Iron</keyword>
<keyword evidence="4 11" id="KW-0479">Metal-binding</keyword>
<dbReference type="PANTHER" id="PTHR10617">
    <property type="entry name" value="ELECTRON TRANSFER FLAVOPROTEIN-UBIQUINONE OXIDOREDUCTASE"/>
    <property type="match status" value="1"/>
</dbReference>
<comment type="cofactor">
    <cofactor evidence="11">
        <name>[4Fe-4S] cluster</name>
        <dbReference type="ChEBI" id="CHEBI:49883"/>
    </cofactor>
    <text evidence="11">Binds 1 [4Fe-4S] cluster.</text>
</comment>
<feature type="domain" description="ETF-QO/FixC ubiquinone-binding" evidence="13">
    <location>
        <begin position="198"/>
        <end position="293"/>
    </location>
</feature>
<dbReference type="EC" id="1.5.5.1" evidence="11"/>
<evidence type="ECO:0000259" key="13">
    <source>
        <dbReference type="Pfam" id="PF21162"/>
    </source>
</evidence>
<dbReference type="GO" id="GO:0005743">
    <property type="term" value="C:mitochondrial inner membrane"/>
    <property type="evidence" value="ECO:0007669"/>
    <property type="project" value="TreeGrafter"/>
</dbReference>
<sequence>MKWLLKVLVSGRQFKFPRNYATTSHFSLRPREADPRWSGIDLTRPSDEADIVIVGGGPSGLAAACRLRQLARESRTDLRVVVLEKASQIGGHILSGACIEPNALTELFPDWMERGAPLHTPVNSDAFYLLTRNSKMRIPLFPGLPMHNDGNYIVRLGNLVKWLGEQAEELGAEVYPGVAASEISRRFDLGHDSEQQTYGIGFKELWEVRNAKWRPGKVEHGVGWPLGNDVYGGFFVYHLNEGSPLVAVGMVMGLDYKNPYFNPFREFQRLKHHPHFVDLLTGGKRIAYGARVVNEGGLQSIPQLTVPGGLLIGCSAGFLNVPKIKGVHNAIRSGRIAAETLFESLRGSTKDEPIEVTAYMDALKISPIWKELSQVRNIRPSFHATRAGMAGVILYTGTMWYALRGKEPWTFSHGRVYEYVETEKGIHLQINAQNCIHCKTCDIKDPTQNINWVVPQGGEGPAYTGM</sequence>
<evidence type="ECO:0000256" key="5">
    <source>
        <dbReference type="ARBA" id="ARBA00022827"/>
    </source>
</evidence>
<dbReference type="InterPro" id="IPR040156">
    <property type="entry name" value="ETF-QO"/>
</dbReference>
<evidence type="ECO:0000256" key="3">
    <source>
        <dbReference type="ARBA" id="ARBA00022630"/>
    </source>
</evidence>
<evidence type="ECO:0000256" key="11">
    <source>
        <dbReference type="RuleBase" id="RU366068"/>
    </source>
</evidence>
<dbReference type="SUPFAM" id="SSF54373">
    <property type="entry name" value="FAD-linked reductases, C-terminal domain"/>
    <property type="match status" value="1"/>
</dbReference>
<dbReference type="InterPro" id="IPR036188">
    <property type="entry name" value="FAD/NAD-bd_sf"/>
</dbReference>
<dbReference type="Pfam" id="PF05187">
    <property type="entry name" value="Fer4_ETF_QO"/>
    <property type="match status" value="1"/>
</dbReference>
<comment type="caution">
    <text evidence="14">The sequence shown here is derived from an EMBL/GenBank/DDBJ whole genome shotgun (WGS) entry which is preliminary data.</text>
</comment>
<dbReference type="SUPFAM" id="SSF51905">
    <property type="entry name" value="FAD/NAD(P)-binding domain"/>
    <property type="match status" value="1"/>
</dbReference>
<evidence type="ECO:0000256" key="6">
    <source>
        <dbReference type="ARBA" id="ARBA00022982"/>
    </source>
</evidence>
<evidence type="ECO:0000313" key="14">
    <source>
        <dbReference type="EMBL" id="KAA0191555.1"/>
    </source>
</evidence>
<protein>
    <recommendedName>
        <fullName evidence="11">Electron transfer flavoprotein-ubiquinone oxidoreductase</fullName>
        <shortName evidence="11">ETF-QO</shortName>
        <ecNumber evidence="11">1.5.5.1</ecNumber>
    </recommendedName>
</protein>
<keyword evidence="10 11" id="KW-0830">Ubiquinone</keyword>
<evidence type="ECO:0000256" key="10">
    <source>
        <dbReference type="ARBA" id="ARBA00023075"/>
    </source>
</evidence>
<dbReference type="Pfam" id="PF13450">
    <property type="entry name" value="NAD_binding_8"/>
    <property type="match status" value="1"/>
</dbReference>
<evidence type="ECO:0000259" key="12">
    <source>
        <dbReference type="Pfam" id="PF05187"/>
    </source>
</evidence>
<proteinExistence type="predicted"/>
<dbReference type="EMBL" id="LUCM01006256">
    <property type="protein sequence ID" value="KAA0191555.1"/>
    <property type="molecule type" value="Genomic_DNA"/>
</dbReference>
<dbReference type="InterPro" id="IPR049398">
    <property type="entry name" value="ETF-QO/FixC_UQ-bd"/>
</dbReference>
<dbReference type="Proteomes" id="UP000728185">
    <property type="component" value="Unassembled WGS sequence"/>
</dbReference>
<gene>
    <name evidence="14" type="ORF">FBUS_08703</name>
</gene>
<organism evidence="14 15">
    <name type="scientific">Fasciolopsis buskii</name>
    <dbReference type="NCBI Taxonomy" id="27845"/>
    <lineage>
        <taxon>Eukaryota</taxon>
        <taxon>Metazoa</taxon>
        <taxon>Spiralia</taxon>
        <taxon>Lophotrochozoa</taxon>
        <taxon>Platyhelminthes</taxon>
        <taxon>Trematoda</taxon>
        <taxon>Digenea</taxon>
        <taxon>Plagiorchiida</taxon>
        <taxon>Echinostomata</taxon>
        <taxon>Echinostomatoidea</taxon>
        <taxon>Fasciolidae</taxon>
        <taxon>Fasciolopsis</taxon>
    </lineage>
</organism>
<dbReference type="Gene3D" id="3.50.50.60">
    <property type="entry name" value="FAD/NAD(P)-binding domain"/>
    <property type="match status" value="1"/>
</dbReference>
<comment type="cofactor">
    <cofactor evidence="1 11">
        <name>FAD</name>
        <dbReference type="ChEBI" id="CHEBI:57692"/>
    </cofactor>
</comment>
<name>A0A8E0RV05_9TREM</name>
<dbReference type="PANTHER" id="PTHR10617:SF107">
    <property type="entry name" value="ELECTRON TRANSFER FLAVOPROTEIN-UBIQUINONE OXIDOREDUCTASE, MITOCHONDRIAL"/>
    <property type="match status" value="1"/>
</dbReference>
<dbReference type="OrthoDB" id="437331at2759"/>
<comment type="catalytic activity">
    <reaction evidence="11">
        <text>a ubiquinone + reduced [electron-transfer flavoprotein] = a ubiquinol + oxidized [electron-transfer flavoprotein] + H(+)</text>
        <dbReference type="Rhea" id="RHEA:24052"/>
        <dbReference type="Rhea" id="RHEA-COMP:9565"/>
        <dbReference type="Rhea" id="RHEA-COMP:9566"/>
        <dbReference type="Rhea" id="RHEA-COMP:10685"/>
        <dbReference type="Rhea" id="RHEA-COMP:10686"/>
        <dbReference type="ChEBI" id="CHEBI:15378"/>
        <dbReference type="ChEBI" id="CHEBI:16389"/>
        <dbReference type="ChEBI" id="CHEBI:17976"/>
        <dbReference type="ChEBI" id="CHEBI:57692"/>
        <dbReference type="ChEBI" id="CHEBI:58307"/>
        <dbReference type="EC" id="1.5.5.1"/>
    </reaction>
</comment>
<accession>A0A8E0RV05</accession>